<sequence>MMRETDPRVIRTEIMRLETALAELRQQLAEMQKACPHEFQETPLSRTCRKCSWTESLYY</sequence>
<dbReference type="Proteomes" id="UP001056500">
    <property type="component" value="Chromosome"/>
</dbReference>
<evidence type="ECO:0000313" key="1">
    <source>
        <dbReference type="EMBL" id="USG67478.1"/>
    </source>
</evidence>
<reference evidence="1" key="1">
    <citation type="submission" date="2022-06" db="EMBL/GenBank/DDBJ databases">
        <title>Genome sequencing of Brevibacillus sp. BB3-R1.</title>
        <authorList>
            <person name="Heo J."/>
            <person name="Lee D."/>
            <person name="Won M."/>
            <person name="Han B.-H."/>
            <person name="Hong S.-B."/>
            <person name="Kwon S.-W."/>
        </authorList>
    </citation>
    <scope>NUCLEOTIDE SEQUENCE</scope>
    <source>
        <strain evidence="1">BB3-R1</strain>
    </source>
</reference>
<accession>A0ABY4WMX0</accession>
<dbReference type="InterPro" id="IPR012671">
    <property type="entry name" value="T3SS_PscE/YscE"/>
</dbReference>
<proteinExistence type="predicted"/>
<evidence type="ECO:0000313" key="2">
    <source>
        <dbReference type="Proteomes" id="UP001056500"/>
    </source>
</evidence>
<dbReference type="RefSeq" id="WP_251874577.1">
    <property type="nucleotide sequence ID" value="NZ_CP098755.1"/>
</dbReference>
<organism evidence="1 2">
    <name type="scientific">Brevibacillus ruminantium</name>
    <dbReference type="NCBI Taxonomy" id="2950604"/>
    <lineage>
        <taxon>Bacteria</taxon>
        <taxon>Bacillati</taxon>
        <taxon>Bacillota</taxon>
        <taxon>Bacilli</taxon>
        <taxon>Bacillales</taxon>
        <taxon>Paenibacillaceae</taxon>
        <taxon>Brevibacillus</taxon>
    </lineage>
</organism>
<gene>
    <name evidence="1" type="ORF">NDK47_09460</name>
</gene>
<keyword evidence="2" id="KW-1185">Reference proteome</keyword>
<dbReference type="Pfam" id="PF08988">
    <property type="entry name" value="T3SS_needle_E"/>
    <property type="match status" value="1"/>
</dbReference>
<dbReference type="EMBL" id="CP098755">
    <property type="protein sequence ID" value="USG67478.1"/>
    <property type="molecule type" value="Genomic_DNA"/>
</dbReference>
<name>A0ABY4WMX0_9BACL</name>
<protein>
    <submittedName>
        <fullName evidence="1">Uncharacterized protein</fullName>
    </submittedName>
</protein>